<gene>
    <name evidence="1" type="ORF">BU25DRAFT_327274</name>
</gene>
<comment type="caution">
    <text evidence="1">The sequence shown here is derived from an EMBL/GenBank/DDBJ whole genome shotgun (WGS) entry which is preliminary data.</text>
</comment>
<protein>
    <submittedName>
        <fullName evidence="1">Uncharacterized protein</fullName>
    </submittedName>
</protein>
<name>A0ACB6RKM5_9PLEO</name>
<feature type="non-terminal residue" evidence="1">
    <location>
        <position position="104"/>
    </location>
</feature>
<dbReference type="Proteomes" id="UP000799754">
    <property type="component" value="Unassembled WGS sequence"/>
</dbReference>
<organism evidence="1 2">
    <name type="scientific">Macroventuria anomochaeta</name>
    <dbReference type="NCBI Taxonomy" id="301207"/>
    <lineage>
        <taxon>Eukaryota</taxon>
        <taxon>Fungi</taxon>
        <taxon>Dikarya</taxon>
        <taxon>Ascomycota</taxon>
        <taxon>Pezizomycotina</taxon>
        <taxon>Dothideomycetes</taxon>
        <taxon>Pleosporomycetidae</taxon>
        <taxon>Pleosporales</taxon>
        <taxon>Pleosporineae</taxon>
        <taxon>Didymellaceae</taxon>
        <taxon>Macroventuria</taxon>
    </lineage>
</organism>
<accession>A0ACB6RKM5</accession>
<reference evidence="1" key="1">
    <citation type="journal article" date="2020" name="Stud. Mycol.">
        <title>101 Dothideomycetes genomes: a test case for predicting lifestyles and emergence of pathogens.</title>
        <authorList>
            <person name="Haridas S."/>
            <person name="Albert R."/>
            <person name="Binder M."/>
            <person name="Bloem J."/>
            <person name="Labutti K."/>
            <person name="Salamov A."/>
            <person name="Andreopoulos B."/>
            <person name="Baker S."/>
            <person name="Barry K."/>
            <person name="Bills G."/>
            <person name="Bluhm B."/>
            <person name="Cannon C."/>
            <person name="Castanera R."/>
            <person name="Culley D."/>
            <person name="Daum C."/>
            <person name="Ezra D."/>
            <person name="Gonzalez J."/>
            <person name="Henrissat B."/>
            <person name="Kuo A."/>
            <person name="Liang C."/>
            <person name="Lipzen A."/>
            <person name="Lutzoni F."/>
            <person name="Magnuson J."/>
            <person name="Mondo S."/>
            <person name="Nolan M."/>
            <person name="Ohm R."/>
            <person name="Pangilinan J."/>
            <person name="Park H.-J."/>
            <person name="Ramirez L."/>
            <person name="Alfaro M."/>
            <person name="Sun H."/>
            <person name="Tritt A."/>
            <person name="Yoshinaga Y."/>
            <person name="Zwiers L.-H."/>
            <person name="Turgeon B."/>
            <person name="Goodwin S."/>
            <person name="Spatafora J."/>
            <person name="Crous P."/>
            <person name="Grigoriev I."/>
        </authorList>
    </citation>
    <scope>NUCLEOTIDE SEQUENCE</scope>
    <source>
        <strain evidence="1">CBS 525.71</strain>
    </source>
</reference>
<dbReference type="EMBL" id="MU006752">
    <property type="protein sequence ID" value="KAF2621719.1"/>
    <property type="molecule type" value="Genomic_DNA"/>
</dbReference>
<proteinExistence type="predicted"/>
<sequence length="104" mass="11739">RCSYESSPWLQVSGSGIQEAPMQVYYGALVFTPERSIVRRQFRREMPKEVQVKSGLEEDWGPLLQTLEGHTDYVTNVAFSAAGDRLASASWDQTVRVWDAQTGQ</sequence>
<feature type="non-terminal residue" evidence="1">
    <location>
        <position position="1"/>
    </location>
</feature>
<evidence type="ECO:0000313" key="1">
    <source>
        <dbReference type="EMBL" id="KAF2621719.1"/>
    </source>
</evidence>
<keyword evidence="2" id="KW-1185">Reference proteome</keyword>
<evidence type="ECO:0000313" key="2">
    <source>
        <dbReference type="Proteomes" id="UP000799754"/>
    </source>
</evidence>